<dbReference type="NCBIfam" id="TIGR01760">
    <property type="entry name" value="tape_meas_TP901"/>
    <property type="match status" value="1"/>
</dbReference>
<proteinExistence type="predicted"/>
<feature type="transmembrane region" description="Helical" evidence="3">
    <location>
        <begin position="632"/>
        <end position="654"/>
    </location>
</feature>
<keyword evidence="1" id="KW-1188">Viral release from host cell</keyword>
<evidence type="ECO:0000256" key="3">
    <source>
        <dbReference type="SAM" id="Phobius"/>
    </source>
</evidence>
<keyword evidence="3" id="KW-0812">Transmembrane</keyword>
<dbReference type="InterPro" id="IPR010090">
    <property type="entry name" value="Phage_tape_meas"/>
</dbReference>
<feature type="compositionally biased region" description="Basic and acidic residues" evidence="2">
    <location>
        <begin position="1244"/>
        <end position="1253"/>
    </location>
</feature>
<comment type="caution">
    <text evidence="5">The sequence shown here is derived from an EMBL/GenBank/DDBJ whole genome shotgun (WGS) entry which is preliminary data.</text>
</comment>
<feature type="region of interest" description="Disordered" evidence="2">
    <location>
        <begin position="1233"/>
        <end position="1274"/>
    </location>
</feature>
<dbReference type="EMBL" id="JACHJY010000009">
    <property type="protein sequence ID" value="MBB4985039.1"/>
    <property type="molecule type" value="Genomic_DNA"/>
</dbReference>
<keyword evidence="3" id="KW-1133">Transmembrane helix</keyword>
<reference evidence="5 6" key="1">
    <citation type="submission" date="2020-08" db="EMBL/GenBank/DDBJ databases">
        <title>Genomic Encyclopedia of Type Strains, Phase III (KMG-III): the genomes of soil and plant-associated and newly described type strains.</title>
        <authorList>
            <person name="Whitman W."/>
        </authorList>
    </citation>
    <scope>NUCLEOTIDE SEQUENCE [LARGE SCALE GENOMIC DNA]</scope>
    <source>
        <strain evidence="5 6">SFB5A</strain>
    </source>
</reference>
<keyword evidence="6" id="KW-1185">Reference proteome</keyword>
<feature type="compositionally biased region" description="Basic residues" evidence="2">
    <location>
        <begin position="1233"/>
        <end position="1243"/>
    </location>
</feature>
<feature type="domain" description="Phage tail tape measure protein" evidence="4">
    <location>
        <begin position="339"/>
        <end position="539"/>
    </location>
</feature>
<dbReference type="RefSeq" id="WP_184932263.1">
    <property type="nucleotide sequence ID" value="NZ_JACHJY010000009.1"/>
</dbReference>
<protein>
    <submittedName>
        <fullName evidence="5">TP901 family phage tail tape measure protein</fullName>
    </submittedName>
</protein>
<sequence>MADRTVRVVLTGNVGPYVSAMRTAASQTQVSARQIATSSQAAANNSSRAFQRMGNTATTQAGRAAAAVNRATARTSAQMNQMASRSAGAMNQMSRSATAASRQAANSSSAAFQQMARMAQTQGARAATSLNASFASTRAQAAGLGAEGAAALNRVGASAISAGSAMRTSMTSAAAASTQAINSTSAALARMSALTQTGAVQFAAALNASSGATAAQMAGLGAASALAMNRATSASVQAAAAVRSAGTASSAAAATTSSRWASAWMALSGGARFAAHTVGTSMMNVANTSEKSLKATRNASLGLAAVFALAAAAAARFDKAMSEVRAVTNGSADDMKSLSDAALEAGQATVFSATEAANAEAELARAGISTADIIGGALRGALDLAASGQLELGESAIISAQAMNAFKLRGQDVGHIADVISAGAGKSATNVHHMGMAFRQAALLSSQTGLTLEQTVGTLSLFAQNALTGSDAGTSLKVMLQRLVPQSAEAAAMMEQIGFKAYDAQGEFIGLTALAGNMAQSFSKLTPEARNAAMATIFGSDAVRAATILYEAGSQGVDQWVGAVNDTGYATRVAATMTDNLAGDLERLKGSLETALIQSGSGANAVLREMAQALNAVVGWYSQLSPSAQKSLTVMAGLLGVLGLVGSSLLLMLPRIMAVRTELVALGVTAARVRTAMLALGRLSLVVMGIAAVSYGVNKLTEGLREAPPNATRLSNALVDLAQKGKAAGELTKAFGDNLDGFGEAVARIAHPGALDRISDFFSELDPFGPDGFGDLIAARDKVKALDEALAGLVQGGATKEAAAAFAQMAAEAEKQGTSTAKLRTLLPQYSDALTALDTQNKLSVGSQKDLADATGMTADQMADTRSQAEKLTDALKTLNGVAISVAEKEISFRSALSELTDAAKENGFSLDIASEKGRKVKSAFLDAAQAAMSHAEAVAEQQGTIEAGNAVLEQDIALLRRQMDQAGFSAEAIDKLIGAYAKLPSDASTTVSAPGATNATAELQALYARLAALPQGKTLTIKAPTGAAIAELQALGYKVERLPGGQVKISAPTGAAISALNALQTRVDVLDGRVIDITTHYRTTGSPYPPSGGRANREADGGLIRGYASGGDVQWMPWGGAVYGPGTETSDSVPTWLSRGEYVIKAASVRKYGIGMFDRLNAGRYASGGLLGGSFSYTPTGRPVLGGPTDAKARYDWEIENLKKQWEELTKALADQAKAAADLKAAEENLKKVRKDKKHTKKQLQDAEDRVTKARSTKSSADARVKKERKDVDAGTKELGLKAGSKAPATFNLAAYATQLDESLAVTERWRKNLAWIGKRGGRELQAMLEAMGTEGQDLVNALATASDKQFKDIADKLKKTGDLAKATLADFTNQLGGATKESQQFAADLQKLAAQGFGDLAQALAAQGDATAMTLAHEAAGNKTAAAAANKAVGQAQNTLTGEDLANSLVLLSTLRSAPGKGYADLVNAGLDMAVIKKLVPRMMGQINALPEAYKSVFLKQWAGQGGVVAMARGGILTRPSLVLGGEAGVPESWIPHDGSARSRALLARTAARMGYQLTPAARYRGTAQAAGGVGTTVTRHYEVHLHGAKQSTAEQAMDVARHMSLIG</sequence>
<evidence type="ECO:0000256" key="1">
    <source>
        <dbReference type="ARBA" id="ARBA00022612"/>
    </source>
</evidence>
<feature type="transmembrane region" description="Helical" evidence="3">
    <location>
        <begin position="675"/>
        <end position="697"/>
    </location>
</feature>
<evidence type="ECO:0000313" key="6">
    <source>
        <dbReference type="Proteomes" id="UP000582643"/>
    </source>
</evidence>
<dbReference type="PANTHER" id="PTHR37813:SF1">
    <property type="entry name" value="FELS-2 PROPHAGE PROTEIN"/>
    <property type="match status" value="1"/>
</dbReference>
<dbReference type="PANTHER" id="PTHR37813">
    <property type="entry name" value="FELS-2 PROPHAGE PROTEIN"/>
    <property type="match status" value="1"/>
</dbReference>
<evidence type="ECO:0000259" key="4">
    <source>
        <dbReference type="Pfam" id="PF10145"/>
    </source>
</evidence>
<evidence type="ECO:0000313" key="5">
    <source>
        <dbReference type="EMBL" id="MBB4985039.1"/>
    </source>
</evidence>
<dbReference type="Pfam" id="PF10145">
    <property type="entry name" value="PhageMin_Tail"/>
    <property type="match status" value="1"/>
</dbReference>
<gene>
    <name evidence="5" type="ORF">GGE06_005989</name>
</gene>
<organism evidence="5 6">
    <name type="scientific">Streptomyces nymphaeiformis</name>
    <dbReference type="NCBI Taxonomy" id="2663842"/>
    <lineage>
        <taxon>Bacteria</taxon>
        <taxon>Bacillati</taxon>
        <taxon>Actinomycetota</taxon>
        <taxon>Actinomycetes</taxon>
        <taxon>Kitasatosporales</taxon>
        <taxon>Streptomycetaceae</taxon>
        <taxon>Streptomyces</taxon>
    </lineage>
</organism>
<dbReference type="Proteomes" id="UP000582643">
    <property type="component" value="Unassembled WGS sequence"/>
</dbReference>
<keyword evidence="3" id="KW-0472">Membrane</keyword>
<name>A0A7W7XDR7_9ACTN</name>
<feature type="compositionally biased region" description="Basic and acidic residues" evidence="2">
    <location>
        <begin position="1262"/>
        <end position="1274"/>
    </location>
</feature>
<evidence type="ECO:0000256" key="2">
    <source>
        <dbReference type="SAM" id="MobiDB-lite"/>
    </source>
</evidence>
<accession>A0A7W7XDR7</accession>